<feature type="compositionally biased region" description="Basic and acidic residues" evidence="1">
    <location>
        <begin position="193"/>
        <end position="210"/>
    </location>
</feature>
<feature type="transmembrane region" description="Helical" evidence="2">
    <location>
        <begin position="103"/>
        <end position="121"/>
    </location>
</feature>
<name>A0ABW8CG11_9ACTN</name>
<reference evidence="4 5" key="1">
    <citation type="submission" date="2024-10" db="EMBL/GenBank/DDBJ databases">
        <title>The Natural Products Discovery Center: Release of the First 8490 Sequenced Strains for Exploring Actinobacteria Biosynthetic Diversity.</title>
        <authorList>
            <person name="Kalkreuter E."/>
            <person name="Kautsar S.A."/>
            <person name="Yang D."/>
            <person name="Bader C.D."/>
            <person name="Teijaro C.N."/>
            <person name="Fluegel L."/>
            <person name="Davis C.M."/>
            <person name="Simpson J.R."/>
            <person name="Lauterbach L."/>
            <person name="Steele A.D."/>
            <person name="Gui C."/>
            <person name="Meng S."/>
            <person name="Li G."/>
            <person name="Viehrig K."/>
            <person name="Ye F."/>
            <person name="Su P."/>
            <person name="Kiefer A.F."/>
            <person name="Nichols A."/>
            <person name="Cepeda A.J."/>
            <person name="Yan W."/>
            <person name="Fan B."/>
            <person name="Jiang Y."/>
            <person name="Adhikari A."/>
            <person name="Zheng C.-J."/>
            <person name="Schuster L."/>
            <person name="Cowan T.M."/>
            <person name="Smanski M.J."/>
            <person name="Chevrette M.G."/>
            <person name="De Carvalho L.P.S."/>
            <person name="Shen B."/>
        </authorList>
    </citation>
    <scope>NUCLEOTIDE SEQUENCE [LARGE SCALE GENOMIC DNA]</scope>
    <source>
        <strain evidence="4 5">NPDC053399</strain>
    </source>
</reference>
<evidence type="ECO:0000259" key="3">
    <source>
        <dbReference type="Pfam" id="PF04892"/>
    </source>
</evidence>
<accession>A0ABW8CG11</accession>
<dbReference type="InterPro" id="IPR053150">
    <property type="entry name" value="Teicoplanin_resist-assoc"/>
</dbReference>
<keyword evidence="5" id="KW-1185">Reference proteome</keyword>
<keyword evidence="2" id="KW-0812">Transmembrane</keyword>
<keyword evidence="2" id="KW-0472">Membrane</keyword>
<dbReference type="RefSeq" id="WP_399655374.1">
    <property type="nucleotide sequence ID" value="NZ_JBITYG010000010.1"/>
</dbReference>
<feature type="region of interest" description="Disordered" evidence="1">
    <location>
        <begin position="1"/>
        <end position="35"/>
    </location>
</feature>
<dbReference type="PANTHER" id="PTHR36834">
    <property type="entry name" value="MEMBRANE PROTEIN-RELATED"/>
    <property type="match status" value="1"/>
</dbReference>
<feature type="transmembrane region" description="Helical" evidence="2">
    <location>
        <begin position="128"/>
        <end position="148"/>
    </location>
</feature>
<dbReference type="PANTHER" id="PTHR36834:SF1">
    <property type="entry name" value="INTEGRAL MEMBRANE PROTEIN"/>
    <property type="match status" value="1"/>
</dbReference>
<feature type="transmembrane region" description="Helical" evidence="2">
    <location>
        <begin position="45"/>
        <end position="67"/>
    </location>
</feature>
<evidence type="ECO:0000256" key="2">
    <source>
        <dbReference type="SAM" id="Phobius"/>
    </source>
</evidence>
<feature type="region of interest" description="Disordered" evidence="1">
    <location>
        <begin position="188"/>
        <end position="210"/>
    </location>
</feature>
<dbReference type="EMBL" id="JBITYG010000010">
    <property type="protein sequence ID" value="MFI9104757.1"/>
    <property type="molecule type" value="Genomic_DNA"/>
</dbReference>
<evidence type="ECO:0000313" key="4">
    <source>
        <dbReference type="EMBL" id="MFI9104757.1"/>
    </source>
</evidence>
<feature type="compositionally biased region" description="Basic residues" evidence="1">
    <location>
        <begin position="1"/>
        <end position="20"/>
    </location>
</feature>
<proteinExistence type="predicted"/>
<organism evidence="4 5">
    <name type="scientific">Streptomyces fildesensis</name>
    <dbReference type="NCBI Taxonomy" id="375757"/>
    <lineage>
        <taxon>Bacteria</taxon>
        <taxon>Bacillati</taxon>
        <taxon>Actinomycetota</taxon>
        <taxon>Actinomycetes</taxon>
        <taxon>Kitasatosporales</taxon>
        <taxon>Streptomycetaceae</taxon>
        <taxon>Streptomyces</taxon>
    </lineage>
</organism>
<dbReference type="InterPro" id="IPR006976">
    <property type="entry name" value="VanZ-like"/>
</dbReference>
<evidence type="ECO:0000313" key="5">
    <source>
        <dbReference type="Proteomes" id="UP001614394"/>
    </source>
</evidence>
<keyword evidence="2" id="KW-1133">Transmembrane helix</keyword>
<dbReference type="Pfam" id="PF04892">
    <property type="entry name" value="VanZ"/>
    <property type="match status" value="1"/>
</dbReference>
<gene>
    <name evidence="4" type="ORF">ACIGXA_30010</name>
</gene>
<feature type="compositionally biased region" description="Basic and acidic residues" evidence="1">
    <location>
        <begin position="24"/>
        <end position="35"/>
    </location>
</feature>
<feature type="transmembrane region" description="Helical" evidence="2">
    <location>
        <begin position="160"/>
        <end position="178"/>
    </location>
</feature>
<comment type="caution">
    <text evidence="4">The sequence shown here is derived from an EMBL/GenBank/DDBJ whole genome shotgun (WGS) entry which is preliminary data.</text>
</comment>
<dbReference type="Proteomes" id="UP001614394">
    <property type="component" value="Unassembled WGS sequence"/>
</dbReference>
<sequence>MGKSTRKPATKRVPKPRTKPVSRPARDPRDEPREPRSFAAGLTRALVMVLAFVFMVGFAVVLAKLTLQPSPASVKLIHTNLRPGDSIRQYIDQPAFRDTVKQIGGNLVLGVPFGILLPVLFPKTRGLLRVVLVTAVVMVLVEAAQGAIVEGRAFDIDDVILNTTGALVGYLLLGRRLGRALHPRRHHWWQRRQPSDGEGGARRPRKRETA</sequence>
<feature type="domain" description="VanZ-like" evidence="3">
    <location>
        <begin position="57"/>
        <end position="173"/>
    </location>
</feature>
<evidence type="ECO:0000256" key="1">
    <source>
        <dbReference type="SAM" id="MobiDB-lite"/>
    </source>
</evidence>
<protein>
    <submittedName>
        <fullName evidence="4">VanZ family protein</fullName>
    </submittedName>
</protein>